<comment type="caution">
    <text evidence="2">The sequence shown here is derived from an EMBL/GenBank/DDBJ whole genome shotgun (WGS) entry which is preliminary data.</text>
</comment>
<name>A0A919KNG7_9MICO</name>
<reference evidence="2" key="1">
    <citation type="journal article" date="2014" name="Int. J. Syst. Evol. Microbiol.">
        <title>Complete genome sequence of Corynebacterium casei LMG S-19264T (=DSM 44701T), isolated from a smear-ripened cheese.</title>
        <authorList>
            <consortium name="US DOE Joint Genome Institute (JGI-PGF)"/>
            <person name="Walter F."/>
            <person name="Albersmeier A."/>
            <person name="Kalinowski J."/>
            <person name="Ruckert C."/>
        </authorList>
    </citation>
    <scope>NUCLEOTIDE SEQUENCE</scope>
    <source>
        <strain evidence="2">CGMCC 4.7398</strain>
    </source>
</reference>
<sequence length="69" mass="8053">MAPHRYDLGTARADVHFWNAPVARRTWRRYGFLWLVLLLAPFALAYGARIEGKDYVMKDGDVVEFRINV</sequence>
<reference evidence="2" key="2">
    <citation type="submission" date="2020-09" db="EMBL/GenBank/DDBJ databases">
        <authorList>
            <person name="Sun Q."/>
            <person name="Zhou Y."/>
        </authorList>
    </citation>
    <scope>NUCLEOTIDE SEQUENCE</scope>
    <source>
        <strain evidence="2">CGMCC 4.7398</strain>
    </source>
</reference>
<keyword evidence="1" id="KW-0812">Transmembrane</keyword>
<proteinExistence type="predicted"/>
<dbReference type="AlphaFoldDB" id="A0A919KNG7"/>
<dbReference type="InterPro" id="IPR012675">
    <property type="entry name" value="Beta-grasp_dom_sf"/>
</dbReference>
<dbReference type="Proteomes" id="UP000627369">
    <property type="component" value="Unassembled WGS sequence"/>
</dbReference>
<keyword evidence="1" id="KW-1133">Transmembrane helix</keyword>
<dbReference type="RefSeq" id="WP_229872049.1">
    <property type="nucleotide sequence ID" value="NZ_BNAS01000001.1"/>
</dbReference>
<evidence type="ECO:0000313" key="3">
    <source>
        <dbReference type="Proteomes" id="UP000627369"/>
    </source>
</evidence>
<evidence type="ECO:0000313" key="2">
    <source>
        <dbReference type="EMBL" id="GHH65387.1"/>
    </source>
</evidence>
<dbReference type="Gene3D" id="3.10.20.30">
    <property type="match status" value="1"/>
</dbReference>
<dbReference type="EMBL" id="BNAS01000001">
    <property type="protein sequence ID" value="GHH65387.1"/>
    <property type="molecule type" value="Genomic_DNA"/>
</dbReference>
<gene>
    <name evidence="2" type="ORF">GCM10017772_03540</name>
</gene>
<dbReference type="InterPro" id="IPR012676">
    <property type="entry name" value="TGS-like"/>
</dbReference>
<feature type="transmembrane region" description="Helical" evidence="1">
    <location>
        <begin position="31"/>
        <end position="48"/>
    </location>
</feature>
<keyword evidence="1" id="KW-0472">Membrane</keyword>
<keyword evidence="3" id="KW-1185">Reference proteome</keyword>
<evidence type="ECO:0000256" key="1">
    <source>
        <dbReference type="SAM" id="Phobius"/>
    </source>
</evidence>
<organism evidence="2 3">
    <name type="scientific">Promicromonospora soli</name>
    <dbReference type="NCBI Taxonomy" id="2035533"/>
    <lineage>
        <taxon>Bacteria</taxon>
        <taxon>Bacillati</taxon>
        <taxon>Actinomycetota</taxon>
        <taxon>Actinomycetes</taxon>
        <taxon>Micrococcales</taxon>
        <taxon>Promicromonosporaceae</taxon>
        <taxon>Promicromonospora</taxon>
    </lineage>
</organism>
<protein>
    <submittedName>
        <fullName evidence="2">Uncharacterized protein</fullName>
    </submittedName>
</protein>
<accession>A0A919KNG7</accession>
<dbReference type="SUPFAM" id="SSF81271">
    <property type="entry name" value="TGS-like"/>
    <property type="match status" value="1"/>
</dbReference>